<dbReference type="Gene3D" id="2.20.25.10">
    <property type="match status" value="1"/>
</dbReference>
<gene>
    <name evidence="4" type="ORF">A2024_05305</name>
</gene>
<name>A0A1F5RG71_9BACT</name>
<keyword evidence="1" id="KW-0808">Transferase</keyword>
<feature type="transmembrane region" description="Helical" evidence="2">
    <location>
        <begin position="316"/>
        <end position="335"/>
    </location>
</feature>
<dbReference type="GO" id="GO:0008757">
    <property type="term" value="F:S-adenosylmethionine-dependent methyltransferase activity"/>
    <property type="evidence" value="ECO:0007669"/>
    <property type="project" value="InterPro"/>
</dbReference>
<keyword evidence="2" id="KW-0472">Membrane</keyword>
<dbReference type="Pfam" id="PF08241">
    <property type="entry name" value="Methyltransf_11"/>
    <property type="match status" value="1"/>
</dbReference>
<evidence type="ECO:0000256" key="2">
    <source>
        <dbReference type="SAM" id="Phobius"/>
    </source>
</evidence>
<dbReference type="InterPro" id="IPR029063">
    <property type="entry name" value="SAM-dependent_MTases_sf"/>
</dbReference>
<evidence type="ECO:0000313" key="4">
    <source>
        <dbReference type="EMBL" id="OGF13402.1"/>
    </source>
</evidence>
<accession>A0A1F5RG71</accession>
<dbReference type="SUPFAM" id="SSF53335">
    <property type="entry name" value="S-adenosyl-L-methionine-dependent methyltransferases"/>
    <property type="match status" value="1"/>
</dbReference>
<dbReference type="Proteomes" id="UP000177230">
    <property type="component" value="Unassembled WGS sequence"/>
</dbReference>
<sequence length="340" mass="38619">MRDSIINKLICPDCKASGLLLQNAKQGQLEITDAKLMCGSCRASYPVTRGIIDFLPRPSETVSSEIAGWKKYHTPQRNPEQFKDQWLLKLPRLDASVSPDPESIEAWNQHADNFDLALKQLNLVGNEEVLELGAGRCWASAAFARLGCKVTALDVVRDKYIGLESAEVYLTEKLFFERILADMERLPFADKSFDLVFSTATVHHSPDLDQLCAEAGRVLKPGGRFVAINDTVSGLFDYGQDLEEIELGINEHAYPINRYKQAMKRAGLKPKLFLSETWRKQLETSSRDLRNPLKIIGFKISSFFWQSRYFKGLMEYFLVNWAQLIWGIGLHTIAVKRSRK</sequence>
<protein>
    <recommendedName>
        <fullName evidence="3">Methyltransferase type 11 domain-containing protein</fullName>
    </recommendedName>
</protein>
<dbReference type="AlphaFoldDB" id="A0A1F5RG71"/>
<dbReference type="InterPro" id="IPR050447">
    <property type="entry name" value="Erg6_SMT_methyltransf"/>
</dbReference>
<keyword evidence="2" id="KW-0812">Transmembrane</keyword>
<keyword evidence="2" id="KW-1133">Transmembrane helix</keyword>
<organism evidence="4 5">
    <name type="scientific">Candidatus Edwardsbacteria bacterium GWF2_54_11</name>
    <dbReference type="NCBI Taxonomy" id="1817851"/>
    <lineage>
        <taxon>Bacteria</taxon>
        <taxon>Candidatus Edwardsiibacteriota</taxon>
    </lineage>
</organism>
<reference evidence="4 5" key="1">
    <citation type="journal article" date="2016" name="Nat. Commun.">
        <title>Thousands of microbial genomes shed light on interconnected biogeochemical processes in an aquifer system.</title>
        <authorList>
            <person name="Anantharaman K."/>
            <person name="Brown C.T."/>
            <person name="Hug L.A."/>
            <person name="Sharon I."/>
            <person name="Castelle C.J."/>
            <person name="Probst A.J."/>
            <person name="Thomas B.C."/>
            <person name="Singh A."/>
            <person name="Wilkins M.J."/>
            <person name="Karaoz U."/>
            <person name="Brodie E.L."/>
            <person name="Williams K.H."/>
            <person name="Hubbard S.S."/>
            <person name="Banfield J.F."/>
        </authorList>
    </citation>
    <scope>NUCLEOTIDE SEQUENCE [LARGE SCALE GENOMIC DNA]</scope>
</reference>
<dbReference type="InterPro" id="IPR013216">
    <property type="entry name" value="Methyltransf_11"/>
</dbReference>
<proteinExistence type="predicted"/>
<dbReference type="PANTHER" id="PTHR44068:SF11">
    <property type="entry name" value="GERANYL DIPHOSPHATE 2-C-METHYLTRANSFERASE"/>
    <property type="match status" value="1"/>
</dbReference>
<comment type="caution">
    <text evidence="4">The sequence shown here is derived from an EMBL/GenBank/DDBJ whole genome shotgun (WGS) entry which is preliminary data.</text>
</comment>
<evidence type="ECO:0000256" key="1">
    <source>
        <dbReference type="ARBA" id="ARBA00022679"/>
    </source>
</evidence>
<evidence type="ECO:0000313" key="5">
    <source>
        <dbReference type="Proteomes" id="UP000177230"/>
    </source>
</evidence>
<evidence type="ECO:0000259" key="3">
    <source>
        <dbReference type="Pfam" id="PF08241"/>
    </source>
</evidence>
<dbReference type="PANTHER" id="PTHR44068">
    <property type="entry name" value="ZGC:194242"/>
    <property type="match status" value="1"/>
</dbReference>
<feature type="domain" description="Methyltransferase type 11" evidence="3">
    <location>
        <begin position="130"/>
        <end position="226"/>
    </location>
</feature>
<dbReference type="SUPFAM" id="SSF158997">
    <property type="entry name" value="Trm112p-like"/>
    <property type="match status" value="1"/>
</dbReference>
<dbReference type="CDD" id="cd02440">
    <property type="entry name" value="AdoMet_MTases"/>
    <property type="match status" value="1"/>
</dbReference>
<dbReference type="EMBL" id="MFFM01000019">
    <property type="protein sequence ID" value="OGF13402.1"/>
    <property type="molecule type" value="Genomic_DNA"/>
</dbReference>
<dbReference type="Gene3D" id="3.40.50.150">
    <property type="entry name" value="Vaccinia Virus protein VP39"/>
    <property type="match status" value="1"/>
</dbReference>